<organism evidence="2 3">
    <name type="scientific">Eruca vesicaria subsp. sativa</name>
    <name type="common">Garden rocket</name>
    <name type="synonym">Eruca sativa</name>
    <dbReference type="NCBI Taxonomy" id="29727"/>
    <lineage>
        <taxon>Eukaryota</taxon>
        <taxon>Viridiplantae</taxon>
        <taxon>Streptophyta</taxon>
        <taxon>Embryophyta</taxon>
        <taxon>Tracheophyta</taxon>
        <taxon>Spermatophyta</taxon>
        <taxon>Magnoliopsida</taxon>
        <taxon>eudicotyledons</taxon>
        <taxon>Gunneridae</taxon>
        <taxon>Pentapetalae</taxon>
        <taxon>rosids</taxon>
        <taxon>malvids</taxon>
        <taxon>Brassicales</taxon>
        <taxon>Brassicaceae</taxon>
        <taxon>Brassiceae</taxon>
        <taxon>Eruca</taxon>
    </lineage>
</organism>
<sequence length="146" mass="16495">MNFTLIQAAIFYLIILTESKSTNLLANTVFVQLIRISLESSLNIVTTELVHFDSDLPRYKTKDGVYRDLTVNGRIVSPTIMWVEALNLILHKLSSTNFDFKKVIAFSGSGQQHDNVFWQKGSSQILTSLDPNKSLKDQLQNAFSVK</sequence>
<dbReference type="Proteomes" id="UP001642260">
    <property type="component" value="Unassembled WGS sequence"/>
</dbReference>
<protein>
    <submittedName>
        <fullName evidence="2">Uncharacterized protein</fullName>
    </submittedName>
</protein>
<gene>
    <name evidence="2" type="ORF">ERUC_LOCUS2480</name>
</gene>
<evidence type="ECO:0000313" key="3">
    <source>
        <dbReference type="Proteomes" id="UP001642260"/>
    </source>
</evidence>
<dbReference type="AlphaFoldDB" id="A0ABC8J1A5"/>
<dbReference type="EMBL" id="CAKOAT010052932">
    <property type="protein sequence ID" value="CAH8299071.1"/>
    <property type="molecule type" value="Genomic_DNA"/>
</dbReference>
<proteinExistence type="predicted"/>
<feature type="signal peptide" evidence="1">
    <location>
        <begin position="1"/>
        <end position="19"/>
    </location>
</feature>
<keyword evidence="3" id="KW-1185">Reference proteome</keyword>
<feature type="chain" id="PRO_5044751390" evidence="1">
    <location>
        <begin position="20"/>
        <end position="146"/>
    </location>
</feature>
<evidence type="ECO:0000256" key="1">
    <source>
        <dbReference type="SAM" id="SignalP"/>
    </source>
</evidence>
<dbReference type="Gene3D" id="3.30.420.40">
    <property type="match status" value="1"/>
</dbReference>
<accession>A0ABC8J1A5</accession>
<comment type="caution">
    <text evidence="2">The sequence shown here is derived from an EMBL/GenBank/DDBJ whole genome shotgun (WGS) entry which is preliminary data.</text>
</comment>
<name>A0ABC8J1A5_ERUVS</name>
<keyword evidence="1" id="KW-0732">Signal</keyword>
<evidence type="ECO:0000313" key="2">
    <source>
        <dbReference type="EMBL" id="CAH8299071.1"/>
    </source>
</evidence>
<reference evidence="2 3" key="1">
    <citation type="submission" date="2022-03" db="EMBL/GenBank/DDBJ databases">
        <authorList>
            <person name="Macdonald S."/>
            <person name="Ahmed S."/>
            <person name="Newling K."/>
        </authorList>
    </citation>
    <scope>NUCLEOTIDE SEQUENCE [LARGE SCALE GENOMIC DNA]</scope>
</reference>